<accession>A0A8E3B3S9</accession>
<name>A0A8E3B3S9_RHILI</name>
<evidence type="ECO:0000259" key="1">
    <source>
        <dbReference type="Pfam" id="PF00753"/>
    </source>
</evidence>
<organism evidence="2 3">
    <name type="scientific">Rhizobium loti</name>
    <name type="common">Mesorhizobium loti</name>
    <dbReference type="NCBI Taxonomy" id="381"/>
    <lineage>
        <taxon>Bacteria</taxon>
        <taxon>Pseudomonadati</taxon>
        <taxon>Pseudomonadota</taxon>
        <taxon>Alphaproteobacteria</taxon>
        <taxon>Hyphomicrobiales</taxon>
        <taxon>Phyllobacteriaceae</taxon>
        <taxon>Mesorhizobium</taxon>
    </lineage>
</organism>
<comment type="caution">
    <text evidence="2">The sequence shown here is derived from an EMBL/GenBank/DDBJ whole genome shotgun (WGS) entry which is preliminary data.</text>
</comment>
<evidence type="ECO:0000313" key="2">
    <source>
        <dbReference type="EMBL" id="PWJ89520.1"/>
    </source>
</evidence>
<dbReference type="AlphaFoldDB" id="A0A8E3B3S9"/>
<reference evidence="2 3" key="1">
    <citation type="submission" date="2018-05" db="EMBL/GenBank/DDBJ databases">
        <title>Genomic Encyclopedia of Type Strains, Phase IV (KMG-IV): sequencing the most valuable type-strain genomes for metagenomic binning, comparative biology and taxonomic classification.</title>
        <authorList>
            <person name="Goeker M."/>
        </authorList>
    </citation>
    <scope>NUCLEOTIDE SEQUENCE [LARGE SCALE GENOMIC DNA]</scope>
    <source>
        <strain evidence="2 3">DSM 2626</strain>
    </source>
</reference>
<dbReference type="Pfam" id="PF00753">
    <property type="entry name" value="Lactamase_B"/>
    <property type="match status" value="1"/>
</dbReference>
<dbReference type="RefSeq" id="WP_109668792.1">
    <property type="nucleotide sequence ID" value="NZ_QGGH01000007.1"/>
</dbReference>
<dbReference type="SUPFAM" id="SSF56281">
    <property type="entry name" value="Metallo-hydrolase/oxidoreductase"/>
    <property type="match status" value="1"/>
</dbReference>
<evidence type="ECO:0000313" key="3">
    <source>
        <dbReference type="Proteomes" id="UP000245631"/>
    </source>
</evidence>
<protein>
    <submittedName>
        <fullName evidence="2">Metallo-beta-lactamase superfamily protein</fullName>
    </submittedName>
</protein>
<sequence>MLRVKWIQHAVGHGGFHTGHLEVPGEGTFNWAFDCGSRRTARFDEYLTAWARRSPMALDWLFVSHFDTDHVSGLDRIMSRTVVNNVMVPYLNEREFAYLLLHEIARDNLDRALFDLAADPAGFFGSRGADRVIFLRSGDADGGGGISEGGEPDRPKDERGWYIVITPSPSPVVAPQMVVGASISPVRTEIIEGGVCEIVLHARTVGLRLKPYRAPIQPYALSGIIKDIEQLVGTTLAGSPQPGLGALAYAVARHARTPAGRAGLRSIYKQYVGSSNRASLSLLSTPVVSADMNYHWRIHRPNWWSTSGSEAAWLNTGDAELLEPADFSDCPRPGARTAAPWLG</sequence>
<proteinExistence type="predicted"/>
<dbReference type="Proteomes" id="UP000245631">
    <property type="component" value="Unassembled WGS sequence"/>
</dbReference>
<dbReference type="GeneID" id="61054135"/>
<dbReference type="EMBL" id="QGGH01000007">
    <property type="protein sequence ID" value="PWJ89520.1"/>
    <property type="molecule type" value="Genomic_DNA"/>
</dbReference>
<dbReference type="InterPro" id="IPR036866">
    <property type="entry name" value="RibonucZ/Hydroxyglut_hydro"/>
</dbReference>
<dbReference type="InterPro" id="IPR001279">
    <property type="entry name" value="Metallo-B-lactamas"/>
</dbReference>
<feature type="domain" description="Metallo-beta-lactamase" evidence="1">
    <location>
        <begin position="36"/>
        <end position="144"/>
    </location>
</feature>
<gene>
    <name evidence="2" type="ORF">C8D77_107164</name>
</gene>
<dbReference type="Gene3D" id="3.60.15.10">
    <property type="entry name" value="Ribonuclease Z/Hydroxyacylglutathione hydrolase-like"/>
    <property type="match status" value="1"/>
</dbReference>